<feature type="domain" description="CxC2-like cysteine cluster KDZ transposase-associated" evidence="3">
    <location>
        <begin position="259"/>
        <end position="339"/>
    </location>
</feature>
<feature type="region of interest" description="Disordered" evidence="1">
    <location>
        <begin position="150"/>
        <end position="195"/>
    </location>
</feature>
<dbReference type="Proteomes" id="UP001385951">
    <property type="component" value="Unassembled WGS sequence"/>
</dbReference>
<feature type="transmembrane region" description="Helical" evidence="2">
    <location>
        <begin position="523"/>
        <end position="545"/>
    </location>
</feature>
<comment type="caution">
    <text evidence="4">The sequence shown here is derived from an EMBL/GenBank/DDBJ whole genome shotgun (WGS) entry which is preliminary data.</text>
</comment>
<keyword evidence="2" id="KW-0472">Membrane</keyword>
<dbReference type="Pfam" id="PF18758">
    <property type="entry name" value="KDZ"/>
    <property type="match status" value="1"/>
</dbReference>
<dbReference type="PANTHER" id="PTHR33096">
    <property type="entry name" value="CXC2 DOMAIN-CONTAINING PROTEIN"/>
    <property type="match status" value="1"/>
</dbReference>
<proteinExistence type="predicted"/>
<feature type="compositionally biased region" description="Pro residues" evidence="1">
    <location>
        <begin position="176"/>
        <end position="193"/>
    </location>
</feature>
<evidence type="ECO:0000313" key="5">
    <source>
        <dbReference type="Proteomes" id="UP001385951"/>
    </source>
</evidence>
<keyword evidence="2" id="KW-1133">Transmembrane helix</keyword>
<dbReference type="InterPro" id="IPR041457">
    <property type="entry name" value="CxC2_KDZ-assoc"/>
</dbReference>
<evidence type="ECO:0000256" key="1">
    <source>
        <dbReference type="SAM" id="MobiDB-lite"/>
    </source>
</evidence>
<evidence type="ECO:0000256" key="2">
    <source>
        <dbReference type="SAM" id="Phobius"/>
    </source>
</evidence>
<evidence type="ECO:0000259" key="3">
    <source>
        <dbReference type="Pfam" id="PF18803"/>
    </source>
</evidence>
<evidence type="ECO:0000313" key="4">
    <source>
        <dbReference type="EMBL" id="KAK7680021.1"/>
    </source>
</evidence>
<feature type="compositionally biased region" description="Low complexity" evidence="1">
    <location>
        <begin position="150"/>
        <end position="163"/>
    </location>
</feature>
<gene>
    <name evidence="4" type="ORF">QCA50_016967</name>
</gene>
<protein>
    <recommendedName>
        <fullName evidence="3">CxC2-like cysteine cluster KDZ transposase-associated domain-containing protein</fullName>
    </recommendedName>
</protein>
<accession>A0AAW0FGW5</accession>
<feature type="region of interest" description="Disordered" evidence="1">
    <location>
        <begin position="222"/>
        <end position="245"/>
    </location>
</feature>
<organism evidence="4 5">
    <name type="scientific">Cerrena zonata</name>
    <dbReference type="NCBI Taxonomy" id="2478898"/>
    <lineage>
        <taxon>Eukaryota</taxon>
        <taxon>Fungi</taxon>
        <taxon>Dikarya</taxon>
        <taxon>Basidiomycota</taxon>
        <taxon>Agaricomycotina</taxon>
        <taxon>Agaricomycetes</taxon>
        <taxon>Polyporales</taxon>
        <taxon>Cerrenaceae</taxon>
        <taxon>Cerrena</taxon>
    </lineage>
</organism>
<reference evidence="4 5" key="1">
    <citation type="submission" date="2022-09" db="EMBL/GenBank/DDBJ databases">
        <authorList>
            <person name="Palmer J.M."/>
        </authorList>
    </citation>
    <scope>NUCLEOTIDE SEQUENCE [LARGE SCALE GENOMIC DNA]</scope>
    <source>
        <strain evidence="4 5">DSM 7382</strain>
    </source>
</reference>
<name>A0AAW0FGW5_9APHY</name>
<dbReference type="EMBL" id="JASBNA010000053">
    <property type="protein sequence ID" value="KAK7680021.1"/>
    <property type="molecule type" value="Genomic_DNA"/>
</dbReference>
<dbReference type="PANTHER" id="PTHR33096:SF1">
    <property type="entry name" value="CXC1-LIKE CYSTEINE CLUSTER ASSOCIATED WITH KDZ TRANSPOSASES DOMAIN-CONTAINING PROTEIN"/>
    <property type="match status" value="1"/>
</dbReference>
<keyword evidence="2" id="KW-0812">Transmembrane</keyword>
<sequence length="623" mass="70440">MKWRCHDCFGEPVFCTHCLRTSHQRHPFHRISHWDGYCFSRSSLGNAGLTLNLGHGGSLCPEYGDSLPEDEIDPLTTRLSGDILHSPTIASGSHVHPVPHQHPPEPVEARAEYSGLSALGLDLNLGASPLDLDSTKVRFWENDRGNLYETSPLRLPPSFSSSSSPPPSSPIQTSRPIPPLHPVPSPDVPPSSPEPIIHQARLSRYHIRSQIMQVDTAADPFYAGQSEDEDDDERNMDTVGNTLKPKRTNQSYDKFQCPMMTIIDIAGVHELRTQFCRCHPLNVNPLHNQLQAMGLFPASRQKTRTAFTFRVLEHFDISNLEGKVSATTYYNSIARFTSNLFPKNVPNRYRELMRALRQWRDLTLRRRAGHPYIDQEAAISPGGLALFCATCPQPEVNLPDDWKEDDKTWKYVPTLLADGNFKQDHIAMKNDFDDVALNDGLAYMVARKRFDEYLSEAPRSIPPTSTCHEHRAVSQQNHAHAHLDVTGIGAIACGRHGCFYPNSVVNFRKGEGQRYMDYAFVNAINYISGIAMVMMIYDIMCQYFLNFRKRVEEVSQYLTLPENIKFKKAIGLFHVHGHVKECYARYAPTFIKGAGMLVGEIIETLWNPLNHTASSARAMTWYH</sequence>
<dbReference type="InterPro" id="IPR040521">
    <property type="entry name" value="KDZ"/>
</dbReference>
<dbReference type="Pfam" id="PF18803">
    <property type="entry name" value="CxC2"/>
    <property type="match status" value="1"/>
</dbReference>
<dbReference type="AlphaFoldDB" id="A0AAW0FGW5"/>
<keyword evidence="5" id="KW-1185">Reference proteome</keyword>